<proteinExistence type="inferred from homology"/>
<dbReference type="PANTHER" id="PTHR30445:SF9">
    <property type="match status" value="1"/>
</dbReference>
<evidence type="ECO:0000313" key="11">
    <source>
        <dbReference type="Proteomes" id="UP001156669"/>
    </source>
</evidence>
<keyword evidence="4" id="KW-1003">Cell membrane</keyword>
<dbReference type="InterPro" id="IPR006512">
    <property type="entry name" value="YidE_YbjL"/>
</dbReference>
<keyword evidence="7 8" id="KW-0472">Membrane</keyword>
<evidence type="ECO:0000313" key="10">
    <source>
        <dbReference type="EMBL" id="GLR03614.1"/>
    </source>
</evidence>
<dbReference type="InterPro" id="IPR050144">
    <property type="entry name" value="AAE_transporter"/>
</dbReference>
<comment type="caution">
    <text evidence="10">The sequence shown here is derived from an EMBL/GenBank/DDBJ whole genome shotgun (WGS) entry which is preliminary data.</text>
</comment>
<feature type="transmembrane region" description="Helical" evidence="8">
    <location>
        <begin position="79"/>
        <end position="98"/>
    </location>
</feature>
<feature type="transmembrane region" description="Helical" evidence="8">
    <location>
        <begin position="18"/>
        <end position="38"/>
    </location>
</feature>
<reference evidence="11" key="1">
    <citation type="journal article" date="2019" name="Int. J. Syst. Evol. Microbiol.">
        <title>The Global Catalogue of Microorganisms (GCM) 10K type strain sequencing project: providing services to taxonomists for standard genome sequencing and annotation.</title>
        <authorList>
            <consortium name="The Broad Institute Genomics Platform"/>
            <consortium name="The Broad Institute Genome Sequencing Center for Infectious Disease"/>
            <person name="Wu L."/>
            <person name="Ma J."/>
        </authorList>
    </citation>
    <scope>NUCLEOTIDE SEQUENCE [LARGE SCALE GENOMIC DNA]</scope>
    <source>
        <strain evidence="11">NBRC 110633</strain>
    </source>
</reference>
<dbReference type="SUPFAM" id="SSF116726">
    <property type="entry name" value="TrkA C-terminal domain-like"/>
    <property type="match status" value="1"/>
</dbReference>
<feature type="transmembrane region" description="Helical" evidence="8">
    <location>
        <begin position="183"/>
        <end position="204"/>
    </location>
</feature>
<keyword evidence="6 8" id="KW-1133">Transmembrane helix</keyword>
<feature type="transmembrane region" description="Helical" evidence="8">
    <location>
        <begin position="438"/>
        <end position="458"/>
    </location>
</feature>
<comment type="similarity">
    <text evidence="2">Belongs to the AAE transporter (TC 2.A.81) family.</text>
</comment>
<evidence type="ECO:0000256" key="3">
    <source>
        <dbReference type="ARBA" id="ARBA00022448"/>
    </source>
</evidence>
<evidence type="ECO:0000256" key="4">
    <source>
        <dbReference type="ARBA" id="ARBA00022475"/>
    </source>
</evidence>
<name>A0ABQ5XYS1_9VIBR</name>
<feature type="transmembrane region" description="Helical" evidence="8">
    <location>
        <begin position="140"/>
        <end position="162"/>
    </location>
</feature>
<dbReference type="Proteomes" id="UP001156669">
    <property type="component" value="Unassembled WGS sequence"/>
</dbReference>
<accession>A0ABQ5XYS1</accession>
<evidence type="ECO:0000256" key="8">
    <source>
        <dbReference type="SAM" id="Phobius"/>
    </source>
</evidence>
<keyword evidence="11" id="KW-1185">Reference proteome</keyword>
<feature type="transmembrane region" description="Helical" evidence="8">
    <location>
        <begin position="569"/>
        <end position="588"/>
    </location>
</feature>
<dbReference type="Pfam" id="PF06826">
    <property type="entry name" value="Asp-Al_Ex"/>
    <property type="match status" value="2"/>
</dbReference>
<organism evidence="10 11">
    <name type="scientific">Vibrio hyugaensis</name>
    <dbReference type="NCBI Taxonomy" id="1534743"/>
    <lineage>
        <taxon>Bacteria</taxon>
        <taxon>Pseudomonadati</taxon>
        <taxon>Pseudomonadota</taxon>
        <taxon>Gammaproteobacteria</taxon>
        <taxon>Vibrionales</taxon>
        <taxon>Vibrionaceae</taxon>
        <taxon>Vibrio</taxon>
    </lineage>
</organism>
<evidence type="ECO:0000256" key="6">
    <source>
        <dbReference type="ARBA" id="ARBA00022989"/>
    </source>
</evidence>
<dbReference type="InterPro" id="IPR006037">
    <property type="entry name" value="RCK_C"/>
</dbReference>
<feature type="transmembrane region" description="Helical" evidence="8">
    <location>
        <begin position="50"/>
        <end position="73"/>
    </location>
</feature>
<feature type="domain" description="RCK C-terminal" evidence="9">
    <location>
        <begin position="318"/>
        <end position="402"/>
    </location>
</feature>
<dbReference type="InterPro" id="IPR036721">
    <property type="entry name" value="RCK_C_sf"/>
</dbReference>
<sequence>MVPCSYINKFTGDTMSFLFSYLSENPFVFLFLSLAIGYPLGRLTFKGVSLGTTAGTLVVGVALALTSFSVYGLKIEEPGLVSDIFLMMFMYAIGMKVGPQFFSGLARGGIDFVVIGLIVVFSNFAIVVIGAKLMGLEPGYAAGIISGSYTVTAVMGVAQSAISSGAFTPPEGMSIDHVSANIAAGYAISYVLSTVLIILFIKYLPSLFGIDPVKAGKEAEAEFSTGDDNEKLPSTFGFSDVGVLPIDVRAYKVTHQELVGRSVQELYQKFPDAAVLKVVRGEQVIDASDNPTLELNDVIGIRGEYRVLIAEGEADIGNEVDEPRARNVDIEVADIHVGKSEHAGKTMAQLHAEVGFGVYFKAIFRQGHQQPLLPQTKVEVGDVVRIAGSQWCVEQTASKLNSVPIVESTVTETFYLALSLLIGYVFGHLSVTVAGIPFALGTSAGCMLTGIVFSFLRTRNPSFGGPMSEGARSFLQDIGLNLFVAVLAATVGPKILASFQGIIVIKIALLGVTAALVPPLLAWLYGLYFRKMNPAILAGACAGGRNSTPAMKGAQDASHSDMPAIGYPVPYALTSVLVLILGYIAMVIS</sequence>
<protein>
    <submittedName>
        <fullName evidence="10">Transporter</fullName>
    </submittedName>
</protein>
<keyword evidence="3" id="KW-0813">Transport</keyword>
<dbReference type="PROSITE" id="PS51202">
    <property type="entry name" value="RCK_C"/>
    <property type="match status" value="1"/>
</dbReference>
<evidence type="ECO:0000256" key="5">
    <source>
        <dbReference type="ARBA" id="ARBA00022692"/>
    </source>
</evidence>
<feature type="transmembrane region" description="Helical" evidence="8">
    <location>
        <begin position="478"/>
        <end position="496"/>
    </location>
</feature>
<dbReference type="PANTHER" id="PTHR30445">
    <property type="entry name" value="K(+)_H(+) ANTIPORTER SUBUNIT KHTT"/>
    <property type="match status" value="1"/>
</dbReference>
<evidence type="ECO:0000259" key="9">
    <source>
        <dbReference type="PROSITE" id="PS51202"/>
    </source>
</evidence>
<keyword evidence="5 8" id="KW-0812">Transmembrane</keyword>
<evidence type="ECO:0000256" key="2">
    <source>
        <dbReference type="ARBA" id="ARBA00009854"/>
    </source>
</evidence>
<comment type="subcellular location">
    <subcellularLocation>
        <location evidence="1">Cell membrane</location>
        <topology evidence="1">Multi-pass membrane protein</topology>
    </subcellularLocation>
</comment>
<feature type="transmembrane region" description="Helical" evidence="8">
    <location>
        <begin position="503"/>
        <end position="525"/>
    </location>
</feature>
<gene>
    <name evidence="10" type="ORF">GCM10007906_12010</name>
</gene>
<feature type="transmembrane region" description="Helical" evidence="8">
    <location>
        <begin position="414"/>
        <end position="431"/>
    </location>
</feature>
<evidence type="ECO:0000256" key="1">
    <source>
        <dbReference type="ARBA" id="ARBA00004651"/>
    </source>
</evidence>
<evidence type="ECO:0000256" key="7">
    <source>
        <dbReference type="ARBA" id="ARBA00023136"/>
    </source>
</evidence>
<feature type="transmembrane region" description="Helical" evidence="8">
    <location>
        <begin position="110"/>
        <end position="134"/>
    </location>
</feature>
<dbReference type="EMBL" id="BSOE01000014">
    <property type="protein sequence ID" value="GLR03614.1"/>
    <property type="molecule type" value="Genomic_DNA"/>
</dbReference>